<organism evidence="9 10">
    <name type="scientific">PS1 clade bacterium</name>
    <dbReference type="NCBI Taxonomy" id="2175152"/>
    <lineage>
        <taxon>Bacteria</taxon>
        <taxon>Pseudomonadati</taxon>
        <taxon>Pseudomonadota</taxon>
        <taxon>Alphaproteobacteria</taxon>
        <taxon>PS1 clade</taxon>
    </lineage>
</organism>
<feature type="binding site" evidence="7">
    <location>
        <position position="62"/>
    </location>
    <ligand>
        <name>Zn(2+)</name>
        <dbReference type="ChEBI" id="CHEBI:29105"/>
        <label>2</label>
    </ligand>
</feature>
<dbReference type="HAMAP" id="MF_01374">
    <property type="entry name" value="Glyoxalase_2"/>
    <property type="match status" value="1"/>
</dbReference>
<keyword evidence="5 7" id="KW-0378">Hydrolase</keyword>
<dbReference type="PIRSF" id="PIRSF005457">
    <property type="entry name" value="Glx"/>
    <property type="match status" value="1"/>
</dbReference>
<sequence>MKEYNIFQFICREDNYGVIITDKETGLTLSIDTPDASAVDGQLQKNNLQLSHLFITHKHYDHIDGIEFLKKKYNCTVIGPDSEKDDIPFLDKTVIGEEYIDFSGSPVKVIETPGHTLGHVVYFFERENILFAGDTIFLMGCGRVFEGSHQQMYDSMKKIKSLPKNSSIYCGHEYSLQNAKFAASIEPNNQQVQARLKEIERNTNQDIPSLPTKLELEIKTNPFLRYDSLDLKKALKMESSSEELVFSEIRTRKDNF</sequence>
<dbReference type="Pfam" id="PF16123">
    <property type="entry name" value="HAGH_C"/>
    <property type="match status" value="1"/>
</dbReference>
<protein>
    <recommendedName>
        <fullName evidence="7">Hydroxyacylglutathione hydrolase</fullName>
        <ecNumber evidence="7">3.1.2.6</ecNumber>
    </recommendedName>
    <alternativeName>
        <fullName evidence="7">Glyoxalase II</fullName>
        <shortName evidence="7">Glx II</shortName>
    </alternativeName>
</protein>
<dbReference type="GO" id="GO:0019243">
    <property type="term" value="P:methylglyoxal catabolic process to D-lactate via S-lactoyl-glutathione"/>
    <property type="evidence" value="ECO:0007669"/>
    <property type="project" value="UniProtKB-UniRule"/>
</dbReference>
<keyword evidence="4 7" id="KW-0479">Metal-binding</keyword>
<reference evidence="9 10" key="1">
    <citation type="journal article" date="2018" name="Microbiome">
        <title>Fine metagenomic profile of the Mediterranean stratified and mixed water columns revealed by assembly and recruitment.</title>
        <authorList>
            <person name="Haro-Moreno J.M."/>
            <person name="Lopez-Perez M."/>
            <person name="De La Torre J.R."/>
            <person name="Picazo A."/>
            <person name="Camacho A."/>
            <person name="Rodriguez-Valera F."/>
        </authorList>
    </citation>
    <scope>NUCLEOTIDE SEQUENCE [LARGE SCALE GENOMIC DNA]</scope>
    <source>
        <strain evidence="9">MED-G57</strain>
    </source>
</reference>
<dbReference type="InterPro" id="IPR036866">
    <property type="entry name" value="RibonucZ/Hydroxyglut_hydro"/>
</dbReference>
<dbReference type="Proteomes" id="UP000253570">
    <property type="component" value="Unassembled WGS sequence"/>
</dbReference>
<dbReference type="Pfam" id="PF00753">
    <property type="entry name" value="Lactamase_B"/>
    <property type="match status" value="1"/>
</dbReference>
<comment type="pathway">
    <text evidence="2 7">Secondary metabolite metabolism; methylglyoxal degradation; (R)-lactate from methylglyoxal: step 2/2.</text>
</comment>
<dbReference type="InterPro" id="IPR050110">
    <property type="entry name" value="Glyoxalase_II_hydrolase"/>
</dbReference>
<comment type="similarity">
    <text evidence="3 7">Belongs to the metallo-beta-lactamase superfamily. Glyoxalase II family.</text>
</comment>
<feature type="binding site" evidence="7">
    <location>
        <position position="134"/>
    </location>
    <ligand>
        <name>Zn(2+)</name>
        <dbReference type="ChEBI" id="CHEBI:29105"/>
        <label>2</label>
    </ligand>
</feature>
<comment type="subunit">
    <text evidence="7">Monomer.</text>
</comment>
<dbReference type="SMART" id="SM00849">
    <property type="entry name" value="Lactamase_B"/>
    <property type="match status" value="1"/>
</dbReference>
<comment type="caution">
    <text evidence="9">The sequence shown here is derived from an EMBL/GenBank/DDBJ whole genome shotgun (WGS) entry which is preliminary data.</text>
</comment>
<comment type="catalytic activity">
    <reaction evidence="1 7">
        <text>an S-(2-hydroxyacyl)glutathione + H2O = a 2-hydroxy carboxylate + glutathione + H(+)</text>
        <dbReference type="Rhea" id="RHEA:21864"/>
        <dbReference type="ChEBI" id="CHEBI:15377"/>
        <dbReference type="ChEBI" id="CHEBI:15378"/>
        <dbReference type="ChEBI" id="CHEBI:57925"/>
        <dbReference type="ChEBI" id="CHEBI:58896"/>
        <dbReference type="ChEBI" id="CHEBI:71261"/>
        <dbReference type="EC" id="3.1.2.6"/>
    </reaction>
</comment>
<evidence type="ECO:0000313" key="9">
    <source>
        <dbReference type="EMBL" id="RCL72020.1"/>
    </source>
</evidence>
<evidence type="ECO:0000313" key="10">
    <source>
        <dbReference type="Proteomes" id="UP000253570"/>
    </source>
</evidence>
<feature type="binding site" evidence="7">
    <location>
        <position position="134"/>
    </location>
    <ligand>
        <name>Zn(2+)</name>
        <dbReference type="ChEBI" id="CHEBI:29105"/>
        <label>1</label>
    </ligand>
</feature>
<evidence type="ECO:0000256" key="6">
    <source>
        <dbReference type="ARBA" id="ARBA00022833"/>
    </source>
</evidence>
<dbReference type="EC" id="3.1.2.6" evidence="7"/>
<dbReference type="UniPathway" id="UPA00619">
    <property type="reaction ID" value="UER00676"/>
</dbReference>
<dbReference type="InterPro" id="IPR032282">
    <property type="entry name" value="HAGH_C"/>
</dbReference>
<accession>A0A368DJJ7</accession>
<dbReference type="InterPro" id="IPR017782">
    <property type="entry name" value="Hydroxyacylglutathione_Hdrlase"/>
</dbReference>
<dbReference type="NCBIfam" id="TIGR03413">
    <property type="entry name" value="GSH_gloB"/>
    <property type="match status" value="1"/>
</dbReference>
<dbReference type="GO" id="GO:0004416">
    <property type="term" value="F:hydroxyacylglutathione hydrolase activity"/>
    <property type="evidence" value="ECO:0007669"/>
    <property type="project" value="UniProtKB-UniRule"/>
</dbReference>
<feature type="domain" description="Metallo-beta-lactamase" evidence="8">
    <location>
        <begin position="14"/>
        <end position="172"/>
    </location>
</feature>
<comment type="function">
    <text evidence="7">Thiolesterase that catalyzes the hydrolysis of S-D-lactoyl-glutathione to form glutathione and D-lactic acid.</text>
</comment>
<gene>
    <name evidence="7 9" type="primary">gloB</name>
    <name evidence="9" type="ORF">DBW71_05980</name>
</gene>
<dbReference type="Gene3D" id="3.60.15.10">
    <property type="entry name" value="Ribonuclease Z/Hydroxyacylglutathione hydrolase-like"/>
    <property type="match status" value="1"/>
</dbReference>
<name>A0A368DJJ7_9PROT</name>
<evidence type="ECO:0000256" key="3">
    <source>
        <dbReference type="ARBA" id="ARBA00006759"/>
    </source>
</evidence>
<feature type="binding site" evidence="7">
    <location>
        <position position="115"/>
    </location>
    <ligand>
        <name>Zn(2+)</name>
        <dbReference type="ChEBI" id="CHEBI:29105"/>
        <label>1</label>
    </ligand>
</feature>
<evidence type="ECO:0000256" key="5">
    <source>
        <dbReference type="ARBA" id="ARBA00022801"/>
    </source>
</evidence>
<dbReference type="InterPro" id="IPR035680">
    <property type="entry name" value="Clx_II_MBL"/>
</dbReference>
<evidence type="ECO:0000256" key="2">
    <source>
        <dbReference type="ARBA" id="ARBA00004963"/>
    </source>
</evidence>
<keyword evidence="6 7" id="KW-0862">Zinc</keyword>
<dbReference type="InterPro" id="IPR001279">
    <property type="entry name" value="Metallo-B-lactamas"/>
</dbReference>
<dbReference type="CDD" id="cd07723">
    <property type="entry name" value="hydroxyacylglutathione_hydrolase_MBL-fold"/>
    <property type="match status" value="1"/>
</dbReference>
<feature type="binding site" evidence="7">
    <location>
        <position position="57"/>
    </location>
    <ligand>
        <name>Zn(2+)</name>
        <dbReference type="ChEBI" id="CHEBI:29105"/>
        <label>1</label>
    </ligand>
</feature>
<dbReference type="EMBL" id="QOQD01000018">
    <property type="protein sequence ID" value="RCL72020.1"/>
    <property type="molecule type" value="Genomic_DNA"/>
</dbReference>
<evidence type="ECO:0000256" key="4">
    <source>
        <dbReference type="ARBA" id="ARBA00022723"/>
    </source>
</evidence>
<dbReference type="SUPFAM" id="SSF56281">
    <property type="entry name" value="Metallo-hydrolase/oxidoreductase"/>
    <property type="match status" value="1"/>
</dbReference>
<feature type="binding site" evidence="7">
    <location>
        <position position="172"/>
    </location>
    <ligand>
        <name>Zn(2+)</name>
        <dbReference type="ChEBI" id="CHEBI:29105"/>
        <label>2</label>
    </ligand>
</feature>
<dbReference type="PANTHER" id="PTHR43705">
    <property type="entry name" value="HYDROXYACYLGLUTATHIONE HYDROLASE"/>
    <property type="match status" value="1"/>
</dbReference>
<comment type="cofactor">
    <cofactor evidence="7">
        <name>Zn(2+)</name>
        <dbReference type="ChEBI" id="CHEBI:29105"/>
    </cofactor>
    <text evidence="7">Binds 2 Zn(2+) ions per subunit.</text>
</comment>
<feature type="binding site" evidence="7">
    <location>
        <position position="61"/>
    </location>
    <ligand>
        <name>Zn(2+)</name>
        <dbReference type="ChEBI" id="CHEBI:29105"/>
        <label>2</label>
    </ligand>
</feature>
<proteinExistence type="inferred from homology"/>
<evidence type="ECO:0000256" key="7">
    <source>
        <dbReference type="HAMAP-Rule" id="MF_01374"/>
    </source>
</evidence>
<evidence type="ECO:0000256" key="1">
    <source>
        <dbReference type="ARBA" id="ARBA00001623"/>
    </source>
</evidence>
<evidence type="ECO:0000259" key="8">
    <source>
        <dbReference type="SMART" id="SM00849"/>
    </source>
</evidence>
<dbReference type="GO" id="GO:0046872">
    <property type="term" value="F:metal ion binding"/>
    <property type="evidence" value="ECO:0007669"/>
    <property type="project" value="UniProtKB-KW"/>
</dbReference>
<dbReference type="AlphaFoldDB" id="A0A368DJJ7"/>
<dbReference type="PANTHER" id="PTHR43705:SF1">
    <property type="entry name" value="HYDROXYACYLGLUTATHIONE HYDROLASE GLOB"/>
    <property type="match status" value="1"/>
</dbReference>
<feature type="binding site" evidence="7">
    <location>
        <position position="59"/>
    </location>
    <ligand>
        <name>Zn(2+)</name>
        <dbReference type="ChEBI" id="CHEBI:29105"/>
        <label>1</label>
    </ligand>
</feature>